<gene>
    <name evidence="3" type="ORF">AFUS01_LOCUS10677</name>
</gene>
<dbReference type="GO" id="GO:0005737">
    <property type="term" value="C:cytoplasm"/>
    <property type="evidence" value="ECO:0007669"/>
    <property type="project" value="TreeGrafter"/>
</dbReference>
<keyword evidence="4" id="KW-1185">Reference proteome</keyword>
<proteinExistence type="predicted"/>
<dbReference type="Proteomes" id="UP000708208">
    <property type="component" value="Unassembled WGS sequence"/>
</dbReference>
<dbReference type="GO" id="GO:0008474">
    <property type="term" value="F:palmitoyl-(protein) hydrolase activity"/>
    <property type="evidence" value="ECO:0007669"/>
    <property type="project" value="TreeGrafter"/>
</dbReference>
<evidence type="ECO:0000313" key="3">
    <source>
        <dbReference type="EMBL" id="CAG7721463.1"/>
    </source>
</evidence>
<comment type="caution">
    <text evidence="3">The sequence shown here is derived from an EMBL/GenBank/DDBJ whole genome shotgun (WGS) entry which is preliminary data.</text>
</comment>
<dbReference type="Pfam" id="PF02230">
    <property type="entry name" value="Abhydrolase_2"/>
    <property type="match status" value="1"/>
</dbReference>
<dbReference type="OrthoDB" id="6431331at2759"/>
<dbReference type="GO" id="GO:0052689">
    <property type="term" value="F:carboxylic ester hydrolase activity"/>
    <property type="evidence" value="ECO:0007669"/>
    <property type="project" value="TreeGrafter"/>
</dbReference>
<dbReference type="AlphaFoldDB" id="A0A8J2K8T1"/>
<dbReference type="InterPro" id="IPR050565">
    <property type="entry name" value="LYPA1-2/EST-like"/>
</dbReference>
<dbReference type="PANTHER" id="PTHR10655">
    <property type="entry name" value="LYSOPHOSPHOLIPASE-RELATED"/>
    <property type="match status" value="1"/>
</dbReference>
<evidence type="ECO:0000313" key="4">
    <source>
        <dbReference type="Proteomes" id="UP000708208"/>
    </source>
</evidence>
<sequence length="99" mass="10940">MSIYTGLTGNFSLAGIVAMSGYIPAIETIKWEQVQTPPILQCHGELDAIVGFDIALATKDVFEQLEFPNFTFKSYKNTGHSASAQEIHDIKKFFARVLA</sequence>
<evidence type="ECO:0000259" key="2">
    <source>
        <dbReference type="Pfam" id="PF02230"/>
    </source>
</evidence>
<protein>
    <recommendedName>
        <fullName evidence="2">Phospholipase/carboxylesterase/thioesterase domain-containing protein</fullName>
    </recommendedName>
</protein>
<feature type="domain" description="Phospholipase/carboxylesterase/thioesterase" evidence="2">
    <location>
        <begin position="1"/>
        <end position="95"/>
    </location>
</feature>
<name>A0A8J2K8T1_9HEXA</name>
<dbReference type="PANTHER" id="PTHR10655:SF17">
    <property type="entry name" value="LYSOPHOSPHOLIPASE-LIKE PROTEIN 1"/>
    <property type="match status" value="1"/>
</dbReference>
<keyword evidence="1" id="KW-0378">Hydrolase</keyword>
<dbReference type="EMBL" id="CAJVCH010079808">
    <property type="protein sequence ID" value="CAG7721463.1"/>
    <property type="molecule type" value="Genomic_DNA"/>
</dbReference>
<reference evidence="3" key="1">
    <citation type="submission" date="2021-06" db="EMBL/GenBank/DDBJ databases">
        <authorList>
            <person name="Hodson N. C."/>
            <person name="Mongue J. A."/>
            <person name="Jaron S. K."/>
        </authorList>
    </citation>
    <scope>NUCLEOTIDE SEQUENCE</scope>
</reference>
<dbReference type="InterPro" id="IPR003140">
    <property type="entry name" value="PLipase/COase/thioEstase"/>
</dbReference>
<accession>A0A8J2K8T1</accession>
<organism evidence="3 4">
    <name type="scientific">Allacma fusca</name>
    <dbReference type="NCBI Taxonomy" id="39272"/>
    <lineage>
        <taxon>Eukaryota</taxon>
        <taxon>Metazoa</taxon>
        <taxon>Ecdysozoa</taxon>
        <taxon>Arthropoda</taxon>
        <taxon>Hexapoda</taxon>
        <taxon>Collembola</taxon>
        <taxon>Symphypleona</taxon>
        <taxon>Sminthuridae</taxon>
        <taxon>Allacma</taxon>
    </lineage>
</organism>
<evidence type="ECO:0000256" key="1">
    <source>
        <dbReference type="ARBA" id="ARBA00022801"/>
    </source>
</evidence>